<dbReference type="AlphaFoldDB" id="C9RHF6"/>
<name>C9RHF6_METVM</name>
<evidence type="ECO:0000256" key="3">
    <source>
        <dbReference type="ARBA" id="ARBA00022884"/>
    </source>
</evidence>
<feature type="domain" description="CRISPR type III-associated protein" evidence="5">
    <location>
        <begin position="26"/>
        <end position="248"/>
    </location>
</feature>
<feature type="domain" description="Csm4 C-terminal" evidence="6">
    <location>
        <begin position="273"/>
        <end position="370"/>
    </location>
</feature>
<accession>C9RHF6</accession>
<evidence type="ECO:0000256" key="4">
    <source>
        <dbReference type="ARBA" id="ARBA00023118"/>
    </source>
</evidence>
<dbReference type="GeneID" id="8513489"/>
<keyword evidence="4" id="KW-0051">Antiviral defense</keyword>
<reference evidence="7" key="1">
    <citation type="submission" date="2009-10" db="EMBL/GenBank/DDBJ databases">
        <title>Complete sequence of chromosome of Methanocaldococcus vulcanius M7.</title>
        <authorList>
            <consortium name="US DOE Joint Genome Institute"/>
            <person name="Lucas S."/>
            <person name="Copeland A."/>
            <person name="Lapidus A."/>
            <person name="Glavina del Rio T."/>
            <person name="Dalin E."/>
            <person name="Tice H."/>
            <person name="Bruce D."/>
            <person name="Goodwin L."/>
            <person name="Pitluck S."/>
            <person name="Lcollab F.I."/>
            <person name="Brettin T."/>
            <person name="Detter J.C."/>
            <person name="Han C."/>
            <person name="Tapia R."/>
            <person name="Kuske C.R."/>
            <person name="Schmutz J."/>
            <person name="Larimer F."/>
            <person name="Land M."/>
            <person name="Hauser L."/>
            <person name="Kyrpides N."/>
            <person name="Ovchinikova G."/>
            <person name="Sieprawska-Lupa M."/>
            <person name="Whitman W.B."/>
            <person name="Woyke T."/>
        </authorList>
    </citation>
    <scope>NUCLEOTIDE SEQUENCE [LARGE SCALE GENOMIC DNA]</scope>
    <source>
        <strain evidence="7">M7</strain>
    </source>
</reference>
<dbReference type="RefSeq" id="WP_015733228.1">
    <property type="nucleotide sequence ID" value="NC_013407.1"/>
</dbReference>
<protein>
    <recommendedName>
        <fullName evidence="2">CRISPR system Cms protein Csm4</fullName>
    </recommendedName>
</protein>
<dbReference type="EMBL" id="CP001787">
    <property type="protein sequence ID" value="ACX73008.1"/>
    <property type="molecule type" value="Genomic_DNA"/>
</dbReference>
<dbReference type="NCBIfam" id="TIGR01903">
    <property type="entry name" value="cas5_csm4"/>
    <property type="match status" value="1"/>
</dbReference>
<dbReference type="OrthoDB" id="62727at2157"/>
<dbReference type="STRING" id="579137.Metvu_1150"/>
<dbReference type="KEGG" id="mvu:Metvu_1150"/>
<sequence>MKKVVVLKPKINSKFHFGNLSLEESENILHSNSLFSAIVNNYVKLYGEDDLNSNIKNLKEIKLSSLLYKIKNIYLIPKPEHPRFYILKEKVNGVRPKDIKKIQFFSIKAYRDLLDGNLQWTEKNLKDIIDHQTINKSIVISKNEIEEIKKIFGIKAEKLKNTKINLISKQIEQKVAIDRLKETTLKMEGRGQLYNIEFIKLNENVEFYFLIDYNNEDKEFIKKLEASIKLIEDEGLGGKRSIGAGFFEKVEIVDLPKDFDEILDKNSKYNNLECKMLLGVGIPNKEDIKNIEYYKLIEIGGYIHSTSILTKPSNNLERGKKALTTPKRNILSLTEGSIVKNDFKGKVEEDLAPEGFEHKVYAHGKPILIPFGLKGDNNGS</sequence>
<dbReference type="InterPro" id="IPR005510">
    <property type="entry name" value="Csm4"/>
</dbReference>
<dbReference type="Proteomes" id="UP000002063">
    <property type="component" value="Chromosome"/>
</dbReference>
<evidence type="ECO:0000259" key="5">
    <source>
        <dbReference type="Pfam" id="PF03787"/>
    </source>
</evidence>
<dbReference type="Pfam" id="PF03787">
    <property type="entry name" value="RAMPs"/>
    <property type="match status" value="1"/>
</dbReference>
<evidence type="ECO:0000313" key="8">
    <source>
        <dbReference type="Proteomes" id="UP000002063"/>
    </source>
</evidence>
<dbReference type="GO" id="GO:0003723">
    <property type="term" value="F:RNA binding"/>
    <property type="evidence" value="ECO:0007669"/>
    <property type="project" value="UniProtKB-KW"/>
</dbReference>
<dbReference type="InterPro" id="IPR005537">
    <property type="entry name" value="RAMP_III_fam"/>
</dbReference>
<comment type="similarity">
    <text evidence="1">Belongs to the CRISPR-associated Csm4 family.</text>
</comment>
<dbReference type="HOGENOM" id="CLU_062371_0_0_2"/>
<evidence type="ECO:0000259" key="6">
    <source>
        <dbReference type="Pfam" id="PF17953"/>
    </source>
</evidence>
<gene>
    <name evidence="7" type="ordered locus">Metvu_1150</name>
</gene>
<dbReference type="Pfam" id="PF17953">
    <property type="entry name" value="Csm4_C"/>
    <property type="match status" value="1"/>
</dbReference>
<organism evidence="7 8">
    <name type="scientific">Methanocaldococcus vulcanius (strain ATCC 700851 / DSM 12094 / M7)</name>
    <name type="common">Methanococcus vulcanius</name>
    <dbReference type="NCBI Taxonomy" id="579137"/>
    <lineage>
        <taxon>Archaea</taxon>
        <taxon>Methanobacteriati</taxon>
        <taxon>Methanobacteriota</taxon>
        <taxon>Methanomada group</taxon>
        <taxon>Methanococci</taxon>
        <taxon>Methanococcales</taxon>
        <taxon>Methanocaldococcaceae</taxon>
        <taxon>Methanocaldococcus</taxon>
    </lineage>
</organism>
<dbReference type="eggNOG" id="arCOG03222">
    <property type="taxonomic scope" value="Archaea"/>
</dbReference>
<evidence type="ECO:0000313" key="7">
    <source>
        <dbReference type="EMBL" id="ACX73008.1"/>
    </source>
</evidence>
<keyword evidence="3" id="KW-0694">RNA-binding</keyword>
<keyword evidence="8" id="KW-1185">Reference proteome</keyword>
<evidence type="ECO:0000256" key="2">
    <source>
        <dbReference type="ARBA" id="ARBA00016109"/>
    </source>
</evidence>
<dbReference type="GO" id="GO:0051607">
    <property type="term" value="P:defense response to virus"/>
    <property type="evidence" value="ECO:0007669"/>
    <property type="project" value="UniProtKB-KW"/>
</dbReference>
<evidence type="ECO:0000256" key="1">
    <source>
        <dbReference type="ARBA" id="ARBA00005772"/>
    </source>
</evidence>
<dbReference type="InterPro" id="IPR040932">
    <property type="entry name" value="Csm4_C"/>
</dbReference>
<proteinExistence type="inferred from homology"/>